<dbReference type="Proteomes" id="UP000694925">
    <property type="component" value="Unplaced"/>
</dbReference>
<dbReference type="KEGG" id="ccal:113465042"/>
<dbReference type="PANTHER" id="PTHR24133:SF40">
    <property type="entry name" value="ANKYRIN REPEAT DOMAIN 44"/>
    <property type="match status" value="1"/>
</dbReference>
<dbReference type="InterPro" id="IPR036770">
    <property type="entry name" value="Ankyrin_rpt-contain_sf"/>
</dbReference>
<protein>
    <submittedName>
        <fullName evidence="3">Ankyrin-2-like</fullName>
    </submittedName>
</protein>
<dbReference type="InterPro" id="IPR052391">
    <property type="entry name" value="E3_Ligase-Neurotoxin"/>
</dbReference>
<dbReference type="PROSITE" id="PS50297">
    <property type="entry name" value="ANK_REP_REGION"/>
    <property type="match status" value="3"/>
</dbReference>
<feature type="repeat" description="ANK" evidence="1">
    <location>
        <begin position="276"/>
        <end position="308"/>
    </location>
</feature>
<dbReference type="Gene3D" id="1.25.40.10">
    <property type="entry name" value="Tetratricopeptide repeat domain"/>
    <property type="match status" value="1"/>
</dbReference>
<dbReference type="SMART" id="SM00248">
    <property type="entry name" value="ANK"/>
    <property type="match status" value="5"/>
</dbReference>
<dbReference type="InterPro" id="IPR002110">
    <property type="entry name" value="Ankyrin_rpt"/>
</dbReference>
<dbReference type="PROSITE" id="PS50088">
    <property type="entry name" value="ANK_REPEAT"/>
    <property type="match status" value="3"/>
</dbReference>
<evidence type="ECO:0000313" key="3">
    <source>
        <dbReference type="RefSeq" id="XP_026674118.1"/>
    </source>
</evidence>
<keyword evidence="2" id="KW-1185">Reference proteome</keyword>
<dbReference type="SUPFAM" id="SSF48452">
    <property type="entry name" value="TPR-like"/>
    <property type="match status" value="1"/>
</dbReference>
<dbReference type="Pfam" id="PF12796">
    <property type="entry name" value="Ank_2"/>
    <property type="match status" value="1"/>
</dbReference>
<evidence type="ECO:0000313" key="2">
    <source>
        <dbReference type="Proteomes" id="UP000694925"/>
    </source>
</evidence>
<gene>
    <name evidence="3" type="primary">LOC113465042</name>
</gene>
<reference evidence="3" key="1">
    <citation type="submission" date="2025-08" db="UniProtKB">
        <authorList>
            <consortium name="RefSeq"/>
        </authorList>
    </citation>
    <scope>IDENTIFICATION</scope>
    <source>
        <tissue evidence="3">Whole body</tissue>
    </source>
</reference>
<dbReference type="InterPro" id="IPR011990">
    <property type="entry name" value="TPR-like_helical_dom_sf"/>
</dbReference>
<dbReference type="Pfam" id="PF13424">
    <property type="entry name" value="TPR_12"/>
    <property type="match status" value="1"/>
</dbReference>
<dbReference type="PRINTS" id="PR01415">
    <property type="entry name" value="ANKYRIN"/>
</dbReference>
<accession>A0AAJ7SAZ0</accession>
<keyword evidence="1" id="KW-0040">ANK repeat</keyword>
<name>A0AAJ7SAZ0_9HYME</name>
<evidence type="ECO:0000256" key="1">
    <source>
        <dbReference type="PROSITE-ProRule" id="PRU00023"/>
    </source>
</evidence>
<dbReference type="RefSeq" id="XP_026674118.1">
    <property type="nucleotide sequence ID" value="XM_026818317.1"/>
</dbReference>
<dbReference type="Pfam" id="PF00023">
    <property type="entry name" value="Ank"/>
    <property type="match status" value="1"/>
</dbReference>
<dbReference type="GeneID" id="113465042"/>
<sequence>MLGLRSKDTLNTKCKIALILDKLERHKEAYSIYQEIYLKLEEMSVSNHRTILPDQFHMVLARLGRYEEALNMCRLKYEKCKSTFGIDNLQSLHAQSNVAFILAQQGKLKDALKILEEAFNTMKSLFGTNHPDTLKILSAIADVILKQNRYQKAMKHYQELINIQEIVLGRNYPETLDTYHKIIWVLFKQRKWISALRICRKIVPRMKNTFTPTHDILLTTLKIMEDCNSALKFQRLDISDFFHHIQEINTAANDGDIQKIQRLLEDDIDLNDTDTEGRTPLHYAASKGQINVVNLLLSSGADVDVSSGDGQTPLHVATSNGHWKIVDILLQHVNRDNLDMFINAETIRTSTTSLHIAAENGFLDIVCCLLSYGAIYNIENKKGETPADLSKHQSIVDLLRMIEELFTYAENGNNEIIRVIRELSSDKFVAVTKARNNEGHTLLQVTMLNQHKRLANELVNILQQNRHHLKVSCMISK</sequence>
<dbReference type="SUPFAM" id="SSF48403">
    <property type="entry name" value="Ankyrin repeat"/>
    <property type="match status" value="1"/>
</dbReference>
<proteinExistence type="predicted"/>
<feature type="repeat" description="ANK" evidence="1">
    <location>
        <begin position="309"/>
        <end position="332"/>
    </location>
</feature>
<dbReference type="Gene3D" id="1.25.40.20">
    <property type="entry name" value="Ankyrin repeat-containing domain"/>
    <property type="match status" value="2"/>
</dbReference>
<dbReference type="AlphaFoldDB" id="A0AAJ7SAZ0"/>
<organism evidence="2 3">
    <name type="scientific">Ceratina calcarata</name>
    <dbReference type="NCBI Taxonomy" id="156304"/>
    <lineage>
        <taxon>Eukaryota</taxon>
        <taxon>Metazoa</taxon>
        <taxon>Ecdysozoa</taxon>
        <taxon>Arthropoda</taxon>
        <taxon>Hexapoda</taxon>
        <taxon>Insecta</taxon>
        <taxon>Pterygota</taxon>
        <taxon>Neoptera</taxon>
        <taxon>Endopterygota</taxon>
        <taxon>Hymenoptera</taxon>
        <taxon>Apocrita</taxon>
        <taxon>Aculeata</taxon>
        <taxon>Apoidea</taxon>
        <taxon>Anthophila</taxon>
        <taxon>Apidae</taxon>
        <taxon>Ceratina</taxon>
        <taxon>Zadontomerus</taxon>
    </lineage>
</organism>
<feature type="repeat" description="ANK" evidence="1">
    <location>
        <begin position="349"/>
        <end position="381"/>
    </location>
</feature>
<dbReference type="PANTHER" id="PTHR24133">
    <property type="entry name" value="ANKYRIN DOMAIN-CONTAINING"/>
    <property type="match status" value="1"/>
</dbReference>